<accession>A0A0U0R350</accession>
<proteinExistence type="predicted"/>
<reference evidence="2" key="3">
    <citation type="submission" date="2015-03" db="EMBL/GenBank/DDBJ databases">
        <authorList>
            <person name="Murphy D."/>
        </authorList>
    </citation>
    <scope>NUCLEOTIDE SEQUENCE [LARGE SCALE GENOMIC DNA]</scope>
    <source>
        <strain evidence="2">K00500041</strain>
    </source>
</reference>
<feature type="region of interest" description="Disordered" evidence="1">
    <location>
        <begin position="30"/>
        <end position="49"/>
    </location>
</feature>
<evidence type="ECO:0000256" key="1">
    <source>
        <dbReference type="SAM" id="MobiDB-lite"/>
    </source>
</evidence>
<gene>
    <name evidence="2" type="ORF">ERS007703_01930</name>
    <name evidence="3" type="ORF">ERS007739_01979</name>
</gene>
<dbReference type="Proteomes" id="UP000038802">
    <property type="component" value="Unassembled WGS sequence"/>
</dbReference>
<protein>
    <submittedName>
        <fullName evidence="2">Uncharacterized protein</fullName>
    </submittedName>
</protein>
<sequence>MYSINLAVAVLLRSAAKSSDTPTMVRCNARSVSMSSSTPSATRVSPVCSSTTKRHTRCRKRYAPTTSFVAHGREASSGPIDIS</sequence>
<name>A0A0U0R350_MYCTX</name>
<reference evidence="4 5" key="2">
    <citation type="submission" date="2015-03" db="EMBL/GenBank/DDBJ databases">
        <authorList>
            <consortium name="Pathogen Informatics"/>
        </authorList>
    </citation>
    <scope>NUCLEOTIDE SEQUENCE [LARGE SCALE GENOMIC DNA]</scope>
    <source>
        <strain evidence="4">K00500041</strain>
        <strain evidence="5">N09902308</strain>
    </source>
</reference>
<evidence type="ECO:0000313" key="2">
    <source>
        <dbReference type="EMBL" id="COV72018.1"/>
    </source>
</evidence>
<dbReference type="AlphaFoldDB" id="A0A0U0R350"/>
<evidence type="ECO:0000313" key="4">
    <source>
        <dbReference type="Proteomes" id="UP000038802"/>
    </source>
</evidence>
<feature type="compositionally biased region" description="Low complexity" evidence="1">
    <location>
        <begin position="30"/>
        <end position="46"/>
    </location>
</feature>
<dbReference type="EMBL" id="CSBK01000842">
    <property type="protein sequence ID" value="COX99172.1"/>
    <property type="molecule type" value="Genomic_DNA"/>
</dbReference>
<dbReference type="Proteomes" id="UP000039021">
    <property type="component" value="Unassembled WGS sequence"/>
</dbReference>
<reference evidence="3" key="1">
    <citation type="submission" date="2015-03" db="EMBL/GenBank/DDBJ databases">
        <authorList>
            <consortium name="Pathogen Informatics"/>
            <person name="Murphy D."/>
        </authorList>
    </citation>
    <scope>NUCLEOTIDE SEQUENCE</scope>
    <source>
        <strain evidence="3">N09902308</strain>
    </source>
</reference>
<organism evidence="2 4">
    <name type="scientific">Mycobacterium tuberculosis</name>
    <dbReference type="NCBI Taxonomy" id="1773"/>
    <lineage>
        <taxon>Bacteria</taxon>
        <taxon>Bacillati</taxon>
        <taxon>Actinomycetota</taxon>
        <taxon>Actinomycetes</taxon>
        <taxon>Mycobacteriales</taxon>
        <taxon>Mycobacteriaceae</taxon>
        <taxon>Mycobacterium</taxon>
        <taxon>Mycobacterium tuberculosis complex</taxon>
    </lineage>
</organism>
<evidence type="ECO:0000313" key="3">
    <source>
        <dbReference type="EMBL" id="COX99172.1"/>
    </source>
</evidence>
<evidence type="ECO:0000313" key="5">
    <source>
        <dbReference type="Proteomes" id="UP000039021"/>
    </source>
</evidence>
<dbReference type="EMBL" id="CSAE01000185">
    <property type="protein sequence ID" value="COV72018.1"/>
    <property type="molecule type" value="Genomic_DNA"/>
</dbReference>